<gene>
    <name evidence="2" type="ORF">IZO911_LOCUS21193</name>
    <name evidence="3" type="ORF">KXQ929_LOCUS15049</name>
</gene>
<dbReference type="Proteomes" id="UP000663860">
    <property type="component" value="Unassembled WGS sequence"/>
</dbReference>
<evidence type="ECO:0000313" key="2">
    <source>
        <dbReference type="EMBL" id="CAF1066887.1"/>
    </source>
</evidence>
<dbReference type="EMBL" id="CAJOBB010000856">
    <property type="protein sequence ID" value="CAF3765415.1"/>
    <property type="molecule type" value="Genomic_DNA"/>
</dbReference>
<dbReference type="Proteomes" id="UP000663868">
    <property type="component" value="Unassembled WGS sequence"/>
</dbReference>
<name>A0A814LRQ6_9BILA</name>
<evidence type="ECO:0000313" key="4">
    <source>
        <dbReference type="Proteomes" id="UP000663860"/>
    </source>
</evidence>
<keyword evidence="1" id="KW-1133">Transmembrane helix</keyword>
<keyword evidence="1" id="KW-0812">Transmembrane</keyword>
<organism evidence="2 4">
    <name type="scientific">Adineta steineri</name>
    <dbReference type="NCBI Taxonomy" id="433720"/>
    <lineage>
        <taxon>Eukaryota</taxon>
        <taxon>Metazoa</taxon>
        <taxon>Spiralia</taxon>
        <taxon>Gnathifera</taxon>
        <taxon>Rotifera</taxon>
        <taxon>Eurotatoria</taxon>
        <taxon>Bdelloidea</taxon>
        <taxon>Adinetida</taxon>
        <taxon>Adinetidae</taxon>
        <taxon>Adineta</taxon>
    </lineage>
</organism>
<comment type="caution">
    <text evidence="2">The sequence shown here is derived from an EMBL/GenBank/DDBJ whole genome shotgun (WGS) entry which is preliminary data.</text>
</comment>
<evidence type="ECO:0000256" key="1">
    <source>
        <dbReference type="SAM" id="Phobius"/>
    </source>
</evidence>
<keyword evidence="1" id="KW-0472">Membrane</keyword>
<accession>A0A814LRQ6</accession>
<proteinExistence type="predicted"/>
<dbReference type="EMBL" id="CAJNOE010000226">
    <property type="protein sequence ID" value="CAF1066887.1"/>
    <property type="molecule type" value="Genomic_DNA"/>
</dbReference>
<evidence type="ECO:0000313" key="3">
    <source>
        <dbReference type="EMBL" id="CAF3765415.1"/>
    </source>
</evidence>
<reference evidence="2" key="1">
    <citation type="submission" date="2021-02" db="EMBL/GenBank/DDBJ databases">
        <authorList>
            <person name="Nowell W R."/>
        </authorList>
    </citation>
    <scope>NUCLEOTIDE SEQUENCE</scope>
</reference>
<protein>
    <submittedName>
        <fullName evidence="2">Uncharacterized protein</fullName>
    </submittedName>
</protein>
<dbReference type="AlphaFoldDB" id="A0A814LRQ6"/>
<feature type="transmembrane region" description="Helical" evidence="1">
    <location>
        <begin position="22"/>
        <end position="44"/>
    </location>
</feature>
<sequence length="88" mass="10191">MVHEKRRFFSLFPSWHFTAETIQWPILVLVAVVIFIILMIAVICERFHKLFCCHNCSQQDDQERIQISTEPKSSVGTIQSLNASLLSL</sequence>